<evidence type="ECO:0000256" key="1">
    <source>
        <dbReference type="ARBA" id="ARBA00002862"/>
    </source>
</evidence>
<dbReference type="AlphaFoldDB" id="A0A524RUR9"/>
<keyword evidence="6 9" id="KW-0812">Transmembrane</keyword>
<dbReference type="Proteomes" id="UP000315454">
    <property type="component" value="Unassembled WGS sequence"/>
</dbReference>
<evidence type="ECO:0000313" key="11">
    <source>
        <dbReference type="Proteomes" id="UP000315454"/>
    </source>
</evidence>
<dbReference type="NCBIfam" id="NF002712">
    <property type="entry name" value="PRK02542.1"/>
    <property type="match status" value="1"/>
</dbReference>
<evidence type="ECO:0000256" key="9">
    <source>
        <dbReference type="HAMAP-Rule" id="MF_00437"/>
    </source>
</evidence>
<dbReference type="GO" id="GO:0031676">
    <property type="term" value="C:plasma membrane-derived thylakoid membrane"/>
    <property type="evidence" value="ECO:0007669"/>
    <property type="project" value="UniProtKB-SubCell"/>
</dbReference>
<comment type="caution">
    <text evidence="10">The sequence shown here is derived from an EMBL/GenBank/DDBJ whole genome shotgun (WGS) entry which is preliminary data.</text>
</comment>
<evidence type="ECO:0000256" key="6">
    <source>
        <dbReference type="ARBA" id="ARBA00022692"/>
    </source>
</evidence>
<dbReference type="HAMAP" id="MF_00437">
    <property type="entry name" value="Ycf4"/>
    <property type="match status" value="1"/>
</dbReference>
<dbReference type="GO" id="GO:0009522">
    <property type="term" value="C:photosystem I"/>
    <property type="evidence" value="ECO:0007669"/>
    <property type="project" value="InterPro"/>
</dbReference>
<keyword evidence="7 9" id="KW-1133">Transmembrane helix</keyword>
<comment type="similarity">
    <text evidence="3 9">Belongs to the Ycf4 family.</text>
</comment>
<proteinExistence type="inferred from homology"/>
<keyword evidence="9" id="KW-0793">Thylakoid</keyword>
<evidence type="ECO:0000256" key="2">
    <source>
        <dbReference type="ARBA" id="ARBA00004141"/>
    </source>
</evidence>
<organism evidence="10 11">
    <name type="scientific">Aphanocapsa feldmannii 277cI</name>
    <dbReference type="NCBI Taxonomy" id="2507554"/>
    <lineage>
        <taxon>Bacteria</taxon>
        <taxon>Bacillati</taxon>
        <taxon>Cyanobacteriota</taxon>
        <taxon>Cyanophyceae</taxon>
        <taxon>Oscillatoriophycideae</taxon>
        <taxon>Chroococcales</taxon>
        <taxon>Microcystaceae</taxon>
        <taxon>Aphanocapsa</taxon>
    </lineage>
</organism>
<evidence type="ECO:0000256" key="8">
    <source>
        <dbReference type="ARBA" id="ARBA00023136"/>
    </source>
</evidence>
<dbReference type="Pfam" id="PF02392">
    <property type="entry name" value="Ycf4"/>
    <property type="match status" value="1"/>
</dbReference>
<evidence type="ECO:0000256" key="3">
    <source>
        <dbReference type="ARBA" id="ARBA00008198"/>
    </source>
</evidence>
<sequence length="187" mass="19926">MTSPVGSSRSDESLILQPVMGSRRLSNVAMAAMVSIGATGFLLASLSSYLGRDLLPLGHPAELLFVPQGIAMGGYSVAGILVAIYLWSTIVIDVGAGENRFDRANGEASILRRGFRRAIAVTIPLSDIQAVRVEIKEGLNPRRRLALRVRGRRDIPLTRVGAPLALTELEASGAHLASFLEVPLEGL</sequence>
<evidence type="ECO:0000256" key="4">
    <source>
        <dbReference type="ARBA" id="ARBA00015395"/>
    </source>
</evidence>
<comment type="subcellular location">
    <subcellularLocation>
        <location evidence="9">Cellular thylakoid membrane</location>
        <topology evidence="9">Multi-pass membrane protein</topology>
    </subcellularLocation>
    <subcellularLocation>
        <location evidence="2">Membrane</location>
        <topology evidence="2">Multi-pass membrane protein</topology>
    </subcellularLocation>
</comment>
<keyword evidence="5 9" id="KW-0602">Photosynthesis</keyword>
<comment type="function">
    <text evidence="1 9">Seems to be required for the assembly of the photosystem I complex.</text>
</comment>
<accession>A0A524RUR9</accession>
<evidence type="ECO:0000313" key="10">
    <source>
        <dbReference type="EMBL" id="TGH25752.1"/>
    </source>
</evidence>
<evidence type="ECO:0000256" key="7">
    <source>
        <dbReference type="ARBA" id="ARBA00022989"/>
    </source>
</evidence>
<dbReference type="InterPro" id="IPR003359">
    <property type="entry name" value="PSI_Ycf4_assembly"/>
</dbReference>
<feature type="transmembrane region" description="Helical" evidence="9">
    <location>
        <begin position="70"/>
        <end position="92"/>
    </location>
</feature>
<name>A0A524RUR9_9CHRO</name>
<protein>
    <recommendedName>
        <fullName evidence="4 9">Photosystem I assembly protein Ycf4</fullName>
    </recommendedName>
</protein>
<dbReference type="GO" id="GO:0015979">
    <property type="term" value="P:photosynthesis"/>
    <property type="evidence" value="ECO:0007669"/>
    <property type="project" value="UniProtKB-UniRule"/>
</dbReference>
<reference evidence="10 11" key="1">
    <citation type="journal article" date="2019" name="mSystems">
        <title>Life at home and on the roam: Genomic adaptions reflect the dual lifestyle of an intracellular, facultative symbiont.</title>
        <authorList>
            <person name="Burgsdorf I."/>
        </authorList>
    </citation>
    <scope>NUCLEOTIDE SEQUENCE [LARGE SCALE GENOMIC DNA]</scope>
    <source>
        <strain evidence="10">277cI</strain>
    </source>
</reference>
<keyword evidence="8 9" id="KW-0472">Membrane</keyword>
<evidence type="ECO:0000256" key="5">
    <source>
        <dbReference type="ARBA" id="ARBA00022531"/>
    </source>
</evidence>
<feature type="transmembrane region" description="Helical" evidence="9">
    <location>
        <begin position="28"/>
        <end position="50"/>
    </location>
</feature>
<gene>
    <name evidence="9" type="primary">ycf4</name>
    <name evidence="10" type="ORF">ERJ68_02295</name>
</gene>
<dbReference type="EMBL" id="SRMN01000025">
    <property type="protein sequence ID" value="TGH25752.1"/>
    <property type="molecule type" value="Genomic_DNA"/>
</dbReference>